<dbReference type="RefSeq" id="WP_250597885.1">
    <property type="nucleotide sequence ID" value="NZ_JAKRVY010000008.1"/>
</dbReference>
<gene>
    <name evidence="2" type="ORF">AArcSt11_13690</name>
</gene>
<dbReference type="Gene3D" id="1.10.150.650">
    <property type="match status" value="1"/>
</dbReference>
<sequence length="261" mass="28408">MVYADLHVHTTRSDGSLTLETLPAAAREAGVSVVAITDHDRLHPDIETPVDVIDDLTVVSGIELRVETASGQRVDLLGYGAERTAELTTELDRIQRDRIGRGRAMVERCEDRLGVDLGLTVEEGFGRPHLARAIDAHPETGLSYTDAFDELIGNDGPCFVARDVTTFETGRRLLDDACGLVGLAHPLRYDDPDAALALSEHLDAVERFYPYGRAVDTTPVDRVIREHDLVPTGGTDAHETELGRAGLDETEYRSIAAVLGD</sequence>
<dbReference type="GO" id="GO:0004534">
    <property type="term" value="F:5'-3' RNA exonuclease activity"/>
    <property type="evidence" value="ECO:0007669"/>
    <property type="project" value="TreeGrafter"/>
</dbReference>
<evidence type="ECO:0000313" key="3">
    <source>
        <dbReference type="Proteomes" id="UP001202674"/>
    </source>
</evidence>
<dbReference type="Gene3D" id="3.20.20.140">
    <property type="entry name" value="Metal-dependent hydrolases"/>
    <property type="match status" value="1"/>
</dbReference>
<dbReference type="EMBL" id="JAKRVY010000008">
    <property type="protein sequence ID" value="MCL9814706.1"/>
    <property type="molecule type" value="Genomic_DNA"/>
</dbReference>
<comment type="caution">
    <text evidence="2">The sequence shown here is derived from an EMBL/GenBank/DDBJ whole genome shotgun (WGS) entry which is preliminary data.</text>
</comment>
<dbReference type="GO" id="GO:0035312">
    <property type="term" value="F:5'-3' DNA exonuclease activity"/>
    <property type="evidence" value="ECO:0007669"/>
    <property type="project" value="TreeGrafter"/>
</dbReference>
<dbReference type="InterPro" id="IPR004013">
    <property type="entry name" value="PHP_dom"/>
</dbReference>
<name>A0AAE3K698_9EURY</name>
<accession>A0AAE3K698</accession>
<reference evidence="2 3" key="1">
    <citation type="journal article" date="2022" name="Syst. Appl. Microbiol.">
        <title>Natronocalculus amylovorans gen. nov., sp. nov., and Natranaeroarchaeum aerophilus sp. nov., dominant culturable amylolytic natronoarchaea from hypersaline soda lakes in southwestern Siberia.</title>
        <authorList>
            <person name="Sorokin D.Y."/>
            <person name="Elcheninov A.G."/>
            <person name="Khizhniak T.V."/>
            <person name="Koenen M."/>
            <person name="Bale N.J."/>
            <person name="Damste J.S.S."/>
            <person name="Kublanov I.V."/>
        </authorList>
    </citation>
    <scope>NUCLEOTIDE SEQUENCE [LARGE SCALE GENOMIC DNA]</scope>
    <source>
        <strain evidence="2 3">AArc-St1-1</strain>
    </source>
</reference>
<protein>
    <submittedName>
        <fullName evidence="2">PHP domain-containing protein</fullName>
    </submittedName>
</protein>
<evidence type="ECO:0000313" key="2">
    <source>
        <dbReference type="EMBL" id="MCL9814706.1"/>
    </source>
</evidence>
<evidence type="ECO:0000259" key="1">
    <source>
        <dbReference type="SMART" id="SM00481"/>
    </source>
</evidence>
<keyword evidence="3" id="KW-1185">Reference proteome</keyword>
<dbReference type="PANTHER" id="PTHR42924:SF18">
    <property type="entry name" value="POLYMERASE_HISTIDINOL PHOSPHATASE N-TERMINAL DOMAIN-CONTAINING PROTEIN"/>
    <property type="match status" value="1"/>
</dbReference>
<dbReference type="PANTHER" id="PTHR42924">
    <property type="entry name" value="EXONUCLEASE"/>
    <property type="match status" value="1"/>
</dbReference>
<dbReference type="Pfam" id="PF02811">
    <property type="entry name" value="PHP"/>
    <property type="match status" value="1"/>
</dbReference>
<dbReference type="Proteomes" id="UP001202674">
    <property type="component" value="Unassembled WGS sequence"/>
</dbReference>
<dbReference type="InterPro" id="IPR003141">
    <property type="entry name" value="Pol/His_phosphatase_N"/>
</dbReference>
<dbReference type="InterPro" id="IPR016195">
    <property type="entry name" value="Pol/histidinol_Pase-like"/>
</dbReference>
<dbReference type="AlphaFoldDB" id="A0AAE3K698"/>
<dbReference type="InterPro" id="IPR052018">
    <property type="entry name" value="PHP_domain"/>
</dbReference>
<proteinExistence type="predicted"/>
<dbReference type="SMART" id="SM00481">
    <property type="entry name" value="POLIIIAc"/>
    <property type="match status" value="1"/>
</dbReference>
<organism evidence="2 3">
    <name type="scientific">Natranaeroarchaeum aerophilus</name>
    <dbReference type="NCBI Taxonomy" id="2917711"/>
    <lineage>
        <taxon>Archaea</taxon>
        <taxon>Methanobacteriati</taxon>
        <taxon>Methanobacteriota</taxon>
        <taxon>Stenosarchaea group</taxon>
        <taxon>Halobacteria</taxon>
        <taxon>Halobacteriales</taxon>
        <taxon>Natronoarchaeaceae</taxon>
        <taxon>Natranaeroarchaeum</taxon>
    </lineage>
</organism>
<dbReference type="SUPFAM" id="SSF89550">
    <property type="entry name" value="PHP domain-like"/>
    <property type="match status" value="1"/>
</dbReference>
<feature type="domain" description="Polymerase/histidinol phosphatase N-terminal" evidence="1">
    <location>
        <begin position="4"/>
        <end position="68"/>
    </location>
</feature>